<accession>A0A1F5YDK7</accession>
<dbReference type="InterPro" id="IPR029063">
    <property type="entry name" value="SAM-dependent_MTases_sf"/>
</dbReference>
<dbReference type="CDD" id="cd02440">
    <property type="entry name" value="AdoMet_MTases"/>
    <property type="match status" value="1"/>
</dbReference>
<gene>
    <name evidence="2" type="ORF">A2Z86_00965</name>
</gene>
<dbReference type="Pfam" id="PF08241">
    <property type="entry name" value="Methyltransf_11"/>
    <property type="match status" value="1"/>
</dbReference>
<dbReference type="Gene3D" id="3.40.50.150">
    <property type="entry name" value="Vaccinia Virus protein VP39"/>
    <property type="match status" value="1"/>
</dbReference>
<evidence type="ECO:0000259" key="1">
    <source>
        <dbReference type="Pfam" id="PF08241"/>
    </source>
</evidence>
<dbReference type="SUPFAM" id="SSF53335">
    <property type="entry name" value="S-adenosyl-L-methionine-dependent methyltransferases"/>
    <property type="match status" value="1"/>
</dbReference>
<dbReference type="Proteomes" id="UP000176992">
    <property type="component" value="Unassembled WGS sequence"/>
</dbReference>
<dbReference type="GO" id="GO:0008757">
    <property type="term" value="F:S-adenosylmethionine-dependent methyltransferase activity"/>
    <property type="evidence" value="ECO:0007669"/>
    <property type="project" value="InterPro"/>
</dbReference>
<dbReference type="AlphaFoldDB" id="A0A1F5YDK7"/>
<evidence type="ECO:0000313" key="2">
    <source>
        <dbReference type="EMBL" id="OGF98244.1"/>
    </source>
</evidence>
<comment type="caution">
    <text evidence="2">The sequence shown here is derived from an EMBL/GenBank/DDBJ whole genome shotgun (WGS) entry which is preliminary data.</text>
</comment>
<proteinExistence type="predicted"/>
<dbReference type="InterPro" id="IPR013216">
    <property type="entry name" value="Methyltransf_11"/>
</dbReference>
<reference evidence="2 3" key="1">
    <citation type="journal article" date="2016" name="Nat. Commun.">
        <title>Thousands of microbial genomes shed light on interconnected biogeochemical processes in an aquifer system.</title>
        <authorList>
            <person name="Anantharaman K."/>
            <person name="Brown C.T."/>
            <person name="Hug L.A."/>
            <person name="Sharon I."/>
            <person name="Castelle C.J."/>
            <person name="Probst A.J."/>
            <person name="Thomas B.C."/>
            <person name="Singh A."/>
            <person name="Wilkins M.J."/>
            <person name="Karaoz U."/>
            <person name="Brodie E.L."/>
            <person name="Williams K.H."/>
            <person name="Hubbard S.S."/>
            <person name="Banfield J.F."/>
        </authorList>
    </citation>
    <scope>NUCLEOTIDE SEQUENCE [LARGE SCALE GENOMIC DNA]</scope>
</reference>
<dbReference type="EMBL" id="MFIV01000143">
    <property type="protein sequence ID" value="OGF98244.1"/>
    <property type="molecule type" value="Genomic_DNA"/>
</dbReference>
<sequence length="268" mass="30926">MSDVSVIGERLVPDRFKVAKKQYLLYLRHLFVYDFAIKELPAEISVLEVGCGEGYGTHLLSRKVSRIVGLDVDRNAVAHASQKYGADNCRFSWYDGVSVPFEEGTFDAAVSFQVIEHVEDDLAFVARIHRVLKEGGMLIMTTPNKTLRLKPDQKPWNRYHKREYYPRELEQVLKSVFSKVEVWGVRGKEEVQQIQQAKFQAGSAVVSFFRRLAPESFKLSLLKMRQGLPAFLGGEKDRDYLTRYSFEDYYIIRQDVEQSLDLLAVCRK</sequence>
<protein>
    <recommendedName>
        <fullName evidence="1">Methyltransferase type 11 domain-containing protein</fullName>
    </recommendedName>
</protein>
<dbReference type="PANTHER" id="PTHR43861">
    <property type="entry name" value="TRANS-ACONITATE 2-METHYLTRANSFERASE-RELATED"/>
    <property type="match status" value="1"/>
</dbReference>
<organism evidence="2 3">
    <name type="scientific">Candidatus Glassbacteria bacterium GWA2_58_10</name>
    <dbReference type="NCBI Taxonomy" id="1817865"/>
    <lineage>
        <taxon>Bacteria</taxon>
        <taxon>Candidatus Glassiibacteriota</taxon>
    </lineage>
</organism>
<feature type="domain" description="Methyltransferase type 11" evidence="1">
    <location>
        <begin position="47"/>
        <end position="140"/>
    </location>
</feature>
<evidence type="ECO:0000313" key="3">
    <source>
        <dbReference type="Proteomes" id="UP000176992"/>
    </source>
</evidence>
<name>A0A1F5YDK7_9BACT</name>